<dbReference type="PROSITE" id="PS51257">
    <property type="entry name" value="PROKAR_LIPOPROTEIN"/>
    <property type="match status" value="1"/>
</dbReference>
<name>A0A4Q0NR29_9FLAO</name>
<proteinExistence type="predicted"/>
<gene>
    <name evidence="1" type="ORF">DSM04_105114</name>
</gene>
<evidence type="ECO:0000313" key="2">
    <source>
        <dbReference type="Proteomes" id="UP000289821"/>
    </source>
</evidence>
<reference evidence="1 2" key="1">
    <citation type="submission" date="2018-07" db="EMBL/GenBank/DDBJ databases">
        <title>Leeuwenhoekiella genomics.</title>
        <authorList>
            <person name="Tahon G."/>
            <person name="Willems A."/>
        </authorList>
    </citation>
    <scope>NUCLEOTIDE SEQUENCE [LARGE SCALE GENOMIC DNA]</scope>
    <source>
        <strain evidence="1 2">R-50232</strain>
    </source>
</reference>
<evidence type="ECO:0000313" key="1">
    <source>
        <dbReference type="EMBL" id="RXG13136.1"/>
    </source>
</evidence>
<dbReference type="RefSeq" id="WP_128761920.1">
    <property type="nucleotide sequence ID" value="NZ_QOVI01000005.1"/>
</dbReference>
<accession>A0A4Q0NR29</accession>
<organism evidence="1 2">
    <name type="scientific">Leeuwenhoekiella aestuarii</name>
    <dbReference type="NCBI Taxonomy" id="2249426"/>
    <lineage>
        <taxon>Bacteria</taxon>
        <taxon>Pseudomonadati</taxon>
        <taxon>Bacteroidota</taxon>
        <taxon>Flavobacteriia</taxon>
        <taxon>Flavobacteriales</taxon>
        <taxon>Flavobacteriaceae</taxon>
        <taxon>Leeuwenhoekiella</taxon>
    </lineage>
</organism>
<dbReference type="AlphaFoldDB" id="A0A4Q0NR29"/>
<comment type="caution">
    <text evidence="1">The sequence shown here is derived from an EMBL/GenBank/DDBJ whole genome shotgun (WGS) entry which is preliminary data.</text>
</comment>
<dbReference type="EMBL" id="QOVI01000005">
    <property type="protein sequence ID" value="RXG13136.1"/>
    <property type="molecule type" value="Genomic_DNA"/>
</dbReference>
<sequence length="488" mass="53840">MKATKLLYLLALGLILGCTDDDLSNQQNQDLPASLRFNFLVNSNNEPIEYPELSGNELSVATYENTSLRTLKIPVVLSARSLKETVTAGYNVNSGLPEDAYEIQPQELHFTAAQPTDTIEVRFNQRWTAGETIAFSLTEVSDPSIQLGALNEATVGDRFEVTLGEVNTTYQLNTSRIDLSGAVGETVAFRVEFPNGYIEEEVDEAGIFSFLNGFDYTLERTGQGSDYISYRLTLNEDLSAADVNFQTIITLQQQPAYNISGNANLLVIKPIQTDRDLATNPASHFYDTSNPFYLVRGENWIDHDNDGACSWRSWTAFAVPVEVAADHPNAILGSDNATPDPADDVYYDAYRIGFSSSLAGRTTNPFNLQRWFANEATDASASPGFNIEAAIEFYPEGGTNTTQGSVAVIPQFLTISNRDGELFELAISGSGSYRQVSETLWEMKFELRVTNDALYGGTVTSEYYIYNDRGYEDPTDLPGNSCVEEITL</sequence>
<keyword evidence="2" id="KW-1185">Reference proteome</keyword>
<dbReference type="Proteomes" id="UP000289821">
    <property type="component" value="Unassembled WGS sequence"/>
</dbReference>
<protein>
    <submittedName>
        <fullName evidence="1">Uncharacterized protein</fullName>
    </submittedName>
</protein>